<dbReference type="PANTHER" id="PTHR46558">
    <property type="entry name" value="TRACRIPTIONAL REGULATORY PROTEIN-RELATED-RELATED"/>
    <property type="match status" value="1"/>
</dbReference>
<comment type="caution">
    <text evidence="3">The sequence shown here is derived from an EMBL/GenBank/DDBJ whole genome shotgun (WGS) entry which is preliminary data.</text>
</comment>
<accession>A0ABV3IHS3</accession>
<dbReference type="InterPro" id="IPR010982">
    <property type="entry name" value="Lambda_DNA-bd_dom_sf"/>
</dbReference>
<reference evidence="3 4" key="1">
    <citation type="journal article" date="2023" name="Proc. Natl. Acad. Sci. U.S.A.">
        <title>Bacterial tolerance to host-exuded specialized metabolites structures the maize root microbiome.</title>
        <authorList>
            <person name="Thoenen L."/>
            <person name="Giroud C."/>
            <person name="Kreuzer M."/>
            <person name="Waelchli J."/>
            <person name="Gfeller V."/>
            <person name="Deslandes-Herold G."/>
            <person name="Mateo P."/>
            <person name="Robert C.A.M."/>
            <person name="Ahrens C.H."/>
            <person name="Rubio-Somoza I."/>
            <person name="Bruggmann R."/>
            <person name="Erb M."/>
            <person name="Schlaeppi K."/>
        </authorList>
    </citation>
    <scope>NUCLEOTIDE SEQUENCE [LARGE SCALE GENOMIC DNA]</scope>
    <source>
        <strain evidence="3 4">LBA1-1-1.1</strain>
    </source>
</reference>
<dbReference type="RefSeq" id="WP_071771235.1">
    <property type="nucleotide sequence ID" value="NZ_JBBMKW010000003.1"/>
</dbReference>
<dbReference type="SUPFAM" id="SSF47413">
    <property type="entry name" value="lambda repressor-like DNA-binding domains"/>
    <property type="match status" value="1"/>
</dbReference>
<feature type="domain" description="HTH cro/C1-type" evidence="2">
    <location>
        <begin position="6"/>
        <end position="60"/>
    </location>
</feature>
<dbReference type="CDD" id="cd00093">
    <property type="entry name" value="HTH_XRE"/>
    <property type="match status" value="1"/>
</dbReference>
<gene>
    <name evidence="3" type="ORF">MRBLBA1_004753</name>
</gene>
<name>A0ABV3IHS3_9BACI</name>
<dbReference type="PANTHER" id="PTHR46558:SF11">
    <property type="entry name" value="HTH-TYPE TRANSCRIPTIONAL REGULATOR XRE"/>
    <property type="match status" value="1"/>
</dbReference>
<dbReference type="Pfam" id="PF01381">
    <property type="entry name" value="HTH_3"/>
    <property type="match status" value="1"/>
</dbReference>
<protein>
    <submittedName>
        <fullName evidence="3">Helix-turn-helix transcriptional regulator</fullName>
    </submittedName>
</protein>
<evidence type="ECO:0000313" key="3">
    <source>
        <dbReference type="EMBL" id="MEV4913825.1"/>
    </source>
</evidence>
<proteinExistence type="predicted"/>
<keyword evidence="4" id="KW-1185">Reference proteome</keyword>
<dbReference type="SMART" id="SM00530">
    <property type="entry name" value="HTH_XRE"/>
    <property type="match status" value="1"/>
</dbReference>
<dbReference type="EMBL" id="JBEGIE010000057">
    <property type="protein sequence ID" value="MEV4913825.1"/>
    <property type="molecule type" value="Genomic_DNA"/>
</dbReference>
<dbReference type="InterPro" id="IPR001387">
    <property type="entry name" value="Cro/C1-type_HTH"/>
</dbReference>
<evidence type="ECO:0000259" key="2">
    <source>
        <dbReference type="PROSITE" id="PS50943"/>
    </source>
</evidence>
<organism evidence="3 4">
    <name type="scientific">Bacillus proteolyticus</name>
    <dbReference type="NCBI Taxonomy" id="2026192"/>
    <lineage>
        <taxon>Bacteria</taxon>
        <taxon>Bacillati</taxon>
        <taxon>Bacillota</taxon>
        <taxon>Bacilli</taxon>
        <taxon>Bacillales</taxon>
        <taxon>Bacillaceae</taxon>
        <taxon>Bacillus</taxon>
        <taxon>Bacillus cereus group</taxon>
    </lineage>
</organism>
<evidence type="ECO:0000313" key="4">
    <source>
        <dbReference type="Proteomes" id="UP001552502"/>
    </source>
</evidence>
<evidence type="ECO:0000256" key="1">
    <source>
        <dbReference type="ARBA" id="ARBA00023125"/>
    </source>
</evidence>
<keyword evidence="1" id="KW-0238">DNA-binding</keyword>
<sequence>MRGDRVKQLRKEMKWTQEELGNHVDLKKSTISEIENNKKDAGRKAITRIATVLNCTTDYLLGLSDDPELNQEENKIVTEEGKNIMALIESLPEDERKKAWEQLEMYVTYMQNKKNG</sequence>
<dbReference type="Proteomes" id="UP001552502">
    <property type="component" value="Unassembled WGS sequence"/>
</dbReference>
<dbReference type="PROSITE" id="PS50943">
    <property type="entry name" value="HTH_CROC1"/>
    <property type="match status" value="1"/>
</dbReference>
<dbReference type="Gene3D" id="1.10.260.40">
    <property type="entry name" value="lambda repressor-like DNA-binding domains"/>
    <property type="match status" value="1"/>
</dbReference>